<keyword evidence="1" id="KW-0472">Membrane</keyword>
<dbReference type="PANTHER" id="PTHR31168:SF1">
    <property type="entry name" value="DUF599 FAMILY PROTEIN"/>
    <property type="match status" value="1"/>
</dbReference>
<dbReference type="Proteomes" id="UP000317494">
    <property type="component" value="Unassembled WGS sequence"/>
</dbReference>
<evidence type="ECO:0000313" key="3">
    <source>
        <dbReference type="Proteomes" id="UP000317494"/>
    </source>
</evidence>
<comment type="caution">
    <text evidence="2">The sequence shown here is derived from an EMBL/GenBank/DDBJ whole genome shotgun (WGS) entry which is preliminary data.</text>
</comment>
<feature type="transmembrane region" description="Helical" evidence="1">
    <location>
        <begin position="125"/>
        <end position="145"/>
    </location>
</feature>
<organism evidence="2 3">
    <name type="scientific">Synchytrium endobioticum</name>
    <dbReference type="NCBI Taxonomy" id="286115"/>
    <lineage>
        <taxon>Eukaryota</taxon>
        <taxon>Fungi</taxon>
        <taxon>Fungi incertae sedis</taxon>
        <taxon>Chytridiomycota</taxon>
        <taxon>Chytridiomycota incertae sedis</taxon>
        <taxon>Chytridiomycetes</taxon>
        <taxon>Synchytriales</taxon>
        <taxon>Synchytriaceae</taxon>
        <taxon>Synchytrium</taxon>
    </lineage>
</organism>
<keyword evidence="3" id="KW-1185">Reference proteome</keyword>
<protein>
    <recommendedName>
        <fullName evidence="4">DUF599 domain-containing protein</fullName>
    </recommendedName>
</protein>
<feature type="transmembrane region" description="Helical" evidence="1">
    <location>
        <begin position="207"/>
        <end position="231"/>
    </location>
</feature>
<gene>
    <name evidence="2" type="ORF">SeMB42_g02247</name>
</gene>
<feature type="transmembrane region" description="Helical" evidence="1">
    <location>
        <begin position="15"/>
        <end position="34"/>
    </location>
</feature>
<dbReference type="EMBL" id="QEAN01000067">
    <property type="protein sequence ID" value="TPX50457.1"/>
    <property type="molecule type" value="Genomic_DNA"/>
</dbReference>
<accession>A0A507DGT8</accession>
<evidence type="ECO:0000256" key="1">
    <source>
        <dbReference type="SAM" id="Phobius"/>
    </source>
</evidence>
<reference evidence="2 3" key="1">
    <citation type="journal article" date="2019" name="Sci. Rep.">
        <title>Comparative genomics of chytrid fungi reveal insights into the obligate biotrophic and pathogenic lifestyle of Synchytrium endobioticum.</title>
        <authorList>
            <person name="van de Vossenberg B.T.L.H."/>
            <person name="Warris S."/>
            <person name="Nguyen H.D.T."/>
            <person name="van Gent-Pelzer M.P.E."/>
            <person name="Joly D.L."/>
            <person name="van de Geest H.C."/>
            <person name="Bonants P.J.M."/>
            <person name="Smith D.S."/>
            <person name="Levesque C.A."/>
            <person name="van der Lee T.A.J."/>
        </authorList>
    </citation>
    <scope>NUCLEOTIDE SEQUENCE [LARGE SCALE GENOMIC DNA]</scope>
    <source>
        <strain evidence="2 3">MB42</strain>
    </source>
</reference>
<dbReference type="AlphaFoldDB" id="A0A507DGT8"/>
<keyword evidence="1" id="KW-0812">Transmembrane</keyword>
<dbReference type="InterPro" id="IPR006747">
    <property type="entry name" value="DUF599"/>
</dbReference>
<sequence>MTSESPQSLPALTDILLPVLSLSLYVAYHFCLAYRVRTMPETTVIGTIRKVRRDWIYALGRPIAQQNQGSITVLAVQTLRNWLMMSAALGSVTIALSVGTMALLATMSRERRGGGFGFLSGWDDLFCIKIASLITCFVLSFMCFLESMRHLNHLGFMIPLIIPKSDVEDGKIDMETALNPRVAASTLARAGTIHTLGIRLLLLSFPILMWLFNAYLMAGITTMIVLVLQWLDDEPVEIGGTSISDVRQVEPRLSEHFDEEVEPLLINGHADNYGAHSLVVSKQCGRSRSLALYNICQVNPTQTYVPTGNTIVVDMLLGSLIEKKTLYKYRMMVKGHGRNNMKGEHVVLALRNGKKPAPIKKHKTYINKYVAI</sequence>
<keyword evidence="1" id="KW-1133">Transmembrane helix</keyword>
<dbReference type="Pfam" id="PF04654">
    <property type="entry name" value="DUF599"/>
    <property type="match status" value="1"/>
</dbReference>
<dbReference type="VEuPathDB" id="FungiDB:SeMB42_g02247"/>
<proteinExistence type="predicted"/>
<dbReference type="PANTHER" id="PTHR31168">
    <property type="entry name" value="OS02G0292800 PROTEIN"/>
    <property type="match status" value="1"/>
</dbReference>
<name>A0A507DGT8_9FUNG</name>
<feature type="transmembrane region" description="Helical" evidence="1">
    <location>
        <begin position="82"/>
        <end position="105"/>
    </location>
</feature>
<evidence type="ECO:0000313" key="2">
    <source>
        <dbReference type="EMBL" id="TPX50457.1"/>
    </source>
</evidence>
<evidence type="ECO:0008006" key="4">
    <source>
        <dbReference type="Google" id="ProtNLM"/>
    </source>
</evidence>